<dbReference type="Proteomes" id="UP000051326">
    <property type="component" value="Unassembled WGS sequence"/>
</dbReference>
<protein>
    <recommendedName>
        <fullName evidence="4">DUF2125 domain-containing protein</fullName>
    </recommendedName>
</protein>
<keyword evidence="1" id="KW-0732">Signal</keyword>
<dbReference type="EMBL" id="CYSR01000011">
    <property type="protein sequence ID" value="CUH99121.1"/>
    <property type="molecule type" value="Genomic_DNA"/>
</dbReference>
<dbReference type="RefSeq" id="WP_058285295.1">
    <property type="nucleotide sequence ID" value="NZ_CP081044.1"/>
</dbReference>
<feature type="signal peptide" evidence="1">
    <location>
        <begin position="1"/>
        <end position="24"/>
    </location>
</feature>
<dbReference type="AlphaFoldDB" id="A0A0P1HMS6"/>
<gene>
    <name evidence="2" type="ORF">PHA8399_01237</name>
</gene>
<accession>A0A0P1HMS6</accession>
<name>A0A0P1HMS6_9RHOB</name>
<evidence type="ECO:0000313" key="2">
    <source>
        <dbReference type="EMBL" id="CUH99121.1"/>
    </source>
</evidence>
<dbReference type="InterPro" id="IPR018666">
    <property type="entry name" value="DUF2125"/>
</dbReference>
<evidence type="ECO:0008006" key="4">
    <source>
        <dbReference type="Google" id="ProtNLM"/>
    </source>
</evidence>
<evidence type="ECO:0000313" key="3">
    <source>
        <dbReference type="Proteomes" id="UP000051326"/>
    </source>
</evidence>
<dbReference type="Pfam" id="PF09898">
    <property type="entry name" value="DUF2125"/>
    <property type="match status" value="1"/>
</dbReference>
<organism evidence="2 3">
    <name type="scientific">Leisingera aquaemixtae</name>
    <dbReference type="NCBI Taxonomy" id="1396826"/>
    <lineage>
        <taxon>Bacteria</taxon>
        <taxon>Pseudomonadati</taxon>
        <taxon>Pseudomonadota</taxon>
        <taxon>Alphaproteobacteria</taxon>
        <taxon>Rhodobacterales</taxon>
        <taxon>Roseobacteraceae</taxon>
        <taxon>Leisingera</taxon>
    </lineage>
</organism>
<evidence type="ECO:0000256" key="1">
    <source>
        <dbReference type="SAM" id="SignalP"/>
    </source>
</evidence>
<reference evidence="2 3" key="1">
    <citation type="submission" date="2015-09" db="EMBL/GenBank/DDBJ databases">
        <authorList>
            <consortium name="Swine Surveillance"/>
        </authorList>
    </citation>
    <scope>NUCLEOTIDE SEQUENCE [LARGE SCALE GENOMIC DNA]</scope>
    <source>
        <strain evidence="2 3">CECT 8399</strain>
    </source>
</reference>
<dbReference type="STRING" id="1396826.PHA8399_01237"/>
<proteinExistence type="predicted"/>
<feature type="chain" id="PRO_5006064488" description="DUF2125 domain-containing protein" evidence="1">
    <location>
        <begin position="25"/>
        <end position="507"/>
    </location>
</feature>
<sequence length="507" mass="52910">MSRIFARGGAAAAILVVSAQGALADLSAQDVWAEWKAYLTSTGYTVSGTESISGSTLTVSDVSMVMPIPEEDGSGTVSLPEIKFVENGDGTVNLLLPAEFPVGFEFSGDGEEFSGKLLYTHDGAPLTVAGDTENMSYDYRSSKVTVTLAELAADGEAVPDGVANAQVTLNDVTTTTDMKIAEVRTYKQALSASSLSYDMGFNDPESNGNGSFKGALEGLSFKGTSTVPTGLDAPDMAALLEAGFAFDGTFTFAGGKGSISGQEGSESFAMESSSEGGSVAIAMDNKHLTYDVSQSGTNVNITGSEIPFPLAISMAEAGFNLMMPLAKSEEEQDFALGVTLRDFALPEMLWGMFDPTGQLPHDPATVVLDLAGKGKVLFDMFDPEAMEALEKGEEQPGELHALTVNQLQVSAAGAELTGTGDFTFNNEDLTSFDGVPAPAGEANLKLTGANALIDKLIQMGLITEGDAMGARMMMGMLAVPGEAEDTLTSKIEISEDGQIHANGQRIK</sequence>